<keyword evidence="1" id="KW-1133">Transmembrane helix</keyword>
<feature type="transmembrane region" description="Helical" evidence="1">
    <location>
        <begin position="37"/>
        <end position="56"/>
    </location>
</feature>
<gene>
    <name evidence="2" type="ORF">ANSO36C_19710</name>
</gene>
<accession>A0ABM7YZX1</accession>
<keyword evidence="1" id="KW-0472">Membrane</keyword>
<dbReference type="EMBL" id="AP025732">
    <property type="protein sequence ID" value="BDI16169.1"/>
    <property type="molecule type" value="Genomic_DNA"/>
</dbReference>
<evidence type="ECO:0000313" key="3">
    <source>
        <dbReference type="Proteomes" id="UP001055453"/>
    </source>
</evidence>
<dbReference type="Proteomes" id="UP001055453">
    <property type="component" value="Chromosome"/>
</dbReference>
<evidence type="ECO:0000256" key="1">
    <source>
        <dbReference type="SAM" id="Phobius"/>
    </source>
</evidence>
<keyword evidence="1" id="KW-0812">Transmembrane</keyword>
<organism evidence="2 3">
    <name type="scientific">Nostoc cf. commune SO-36</name>
    <dbReference type="NCBI Taxonomy" id="449208"/>
    <lineage>
        <taxon>Bacteria</taxon>
        <taxon>Bacillati</taxon>
        <taxon>Cyanobacteriota</taxon>
        <taxon>Cyanophyceae</taxon>
        <taxon>Nostocales</taxon>
        <taxon>Nostocaceae</taxon>
        <taxon>Nostoc</taxon>
    </lineage>
</organism>
<protein>
    <submittedName>
        <fullName evidence="2">Uncharacterized protein</fullName>
    </submittedName>
</protein>
<name>A0ABM7YZX1_NOSCO</name>
<proteinExistence type="predicted"/>
<evidence type="ECO:0000313" key="2">
    <source>
        <dbReference type="EMBL" id="BDI16169.1"/>
    </source>
</evidence>
<keyword evidence="3" id="KW-1185">Reference proteome</keyword>
<sequence>MEVYKIAVNKGNNKDKVINVQIARVIKYPVSITMLLLVQKTVPSLLFFLLFFKLVFEFEKSIMQPY</sequence>
<reference evidence="2" key="1">
    <citation type="submission" date="2022-04" db="EMBL/GenBank/DDBJ databases">
        <title>Complete genome sequence of a cyanobacterium, Nostoc sp. SO-36, isolated in Antarctica.</title>
        <authorList>
            <person name="Kanesaki Y."/>
            <person name="Effendi D."/>
            <person name="Sakamoto T."/>
            <person name="Ohtani S."/>
            <person name="Awai K."/>
        </authorList>
    </citation>
    <scope>NUCLEOTIDE SEQUENCE</scope>
    <source>
        <strain evidence="2">SO-36</strain>
    </source>
</reference>